<dbReference type="RefSeq" id="WP_073045576.1">
    <property type="nucleotide sequence ID" value="NZ_FOLF01000013.1"/>
</dbReference>
<feature type="transmembrane region" description="Helical" evidence="1">
    <location>
        <begin position="21"/>
        <end position="39"/>
    </location>
</feature>
<keyword evidence="1" id="KW-0472">Membrane</keyword>
<keyword evidence="1" id="KW-1133">Transmembrane helix</keyword>
<dbReference type="OrthoDB" id="1115707at2"/>
<keyword evidence="1" id="KW-0812">Transmembrane</keyword>
<dbReference type="InterPro" id="IPR053154">
    <property type="entry name" value="c-di-AMP_regulator"/>
</dbReference>
<dbReference type="PANTHER" id="PTHR37804:SF1">
    <property type="entry name" value="CDAA REGULATORY PROTEIN CDAR"/>
    <property type="match status" value="1"/>
</dbReference>
<dbReference type="Gene3D" id="2.170.120.40">
    <property type="entry name" value="YbbR-like domain"/>
    <property type="match status" value="1"/>
</dbReference>
<evidence type="ECO:0000313" key="3">
    <source>
        <dbReference type="Proteomes" id="UP000184280"/>
    </source>
</evidence>
<accession>A0A1M7K1L9</accession>
<dbReference type="PANTHER" id="PTHR37804">
    <property type="entry name" value="CDAA REGULATORY PROTEIN CDAR"/>
    <property type="match status" value="1"/>
</dbReference>
<evidence type="ECO:0000256" key="1">
    <source>
        <dbReference type="SAM" id="Phobius"/>
    </source>
</evidence>
<proteinExistence type="predicted"/>
<evidence type="ECO:0000313" key="2">
    <source>
        <dbReference type="EMBL" id="SHM59179.1"/>
    </source>
</evidence>
<gene>
    <name evidence="2" type="ORF">SAMN04488494_2243</name>
</gene>
<sequence>MKKFFGRIIQILRTLLFSKTNKELLIFVFFLALSGIFWLQTTLNEVYEREFAIPVSVVGIPKNAVLTSDEIDTVRVTIRDKGITLLTYMYGDILRKVNVNFKNYSHGNGTGVITQQELQKLVYQQLANGSRITAMKPEKLEFYYNYGDKKTVPVRWSGRVIPEELFFISRVAYSPDSVTIYASPEKLDSINVVYTEQLNYANFRDTLRANCELAKIKGVKMIPDHVRVTFCTDVLTEESIEGVPIKAINLPKGKSIRTFPSRVNVTFVTGVSVYRNLKPTDFYVVADYNEIKDHPQEKCHIYLKSVPRGISRARLETSMVDYLIESDEE</sequence>
<protein>
    <recommendedName>
        <fullName evidence="4">YbbR-like protein</fullName>
    </recommendedName>
</protein>
<name>A0A1M7K1L9_XYLRU</name>
<reference evidence="2 3" key="1">
    <citation type="submission" date="2016-11" db="EMBL/GenBank/DDBJ databases">
        <authorList>
            <person name="Jaros S."/>
            <person name="Januszkiewicz K."/>
            <person name="Wedrychowicz H."/>
        </authorList>
    </citation>
    <scope>NUCLEOTIDE SEQUENCE [LARGE SCALE GENOMIC DNA]</scope>
    <source>
        <strain evidence="2 3">BPI-34</strain>
    </source>
</reference>
<evidence type="ECO:0008006" key="4">
    <source>
        <dbReference type="Google" id="ProtNLM"/>
    </source>
</evidence>
<dbReference type="EMBL" id="FRCJ01000004">
    <property type="protein sequence ID" value="SHM59179.1"/>
    <property type="molecule type" value="Genomic_DNA"/>
</dbReference>
<organism evidence="2 3">
    <name type="scientific">Xylanibacter ruminicola</name>
    <name type="common">Prevotella ruminicola</name>
    <dbReference type="NCBI Taxonomy" id="839"/>
    <lineage>
        <taxon>Bacteria</taxon>
        <taxon>Pseudomonadati</taxon>
        <taxon>Bacteroidota</taxon>
        <taxon>Bacteroidia</taxon>
        <taxon>Bacteroidales</taxon>
        <taxon>Prevotellaceae</taxon>
        <taxon>Xylanibacter</taxon>
    </lineage>
</organism>
<dbReference type="Proteomes" id="UP000184280">
    <property type="component" value="Unassembled WGS sequence"/>
</dbReference>
<dbReference type="Gene3D" id="2.170.120.30">
    <property type="match status" value="1"/>
</dbReference>
<dbReference type="AlphaFoldDB" id="A0A1M7K1L9"/>